<evidence type="ECO:0000259" key="5">
    <source>
        <dbReference type="PROSITE" id="PS51747"/>
    </source>
</evidence>
<dbReference type="PROSITE" id="PS50280">
    <property type="entry name" value="SET"/>
    <property type="match status" value="1"/>
</dbReference>
<comment type="similarity">
    <text evidence="2">Belongs to the cytidine and deoxycytidylate deaminase family. ADAT3 subfamily.</text>
</comment>
<dbReference type="Gene3D" id="3.40.140.10">
    <property type="entry name" value="Cytidine Deaminase, domain 2"/>
    <property type="match status" value="1"/>
</dbReference>
<sequence length="354" mass="39737">MALALGIGSLFNHSNSPNVSYTLDPQTDSIRYKTVRDVDVDEELCIFYGHKLWFKPIEAIPSAVDPESEDGWGGLSTVETDEQDEHREDVDPDEIVDDDSLPFTRFKPPPDEEDLESVRTVPAWVVDVPEPRHITTLLKWLKKAGLEDPSLGHLKRIRKQNDRTTLLFLKTTFWPTFYAPKRKGETEPWSYGKVKWARDAIQIVIAEAMKARSEGELPISAFVPACYGEDGDRKTALARDTRTSASHPLRHAALNLVRRVADLQADRDSSSENGSNYLLTSKTVFLSHEPCIMCSMALLHSRVKEVFYLIPMSKTGGCGGVACLPTLQGVNHRFEICVWNETVPDLLINESLDA</sequence>
<dbReference type="InterPro" id="IPR002125">
    <property type="entry name" value="CMP_dCMP_dom"/>
</dbReference>
<evidence type="ECO:0000256" key="1">
    <source>
        <dbReference type="ARBA" id="ARBA00022694"/>
    </source>
</evidence>
<dbReference type="Pfam" id="PF00856">
    <property type="entry name" value="SET"/>
    <property type="match status" value="1"/>
</dbReference>
<feature type="region of interest" description="Disordered" evidence="3">
    <location>
        <begin position="65"/>
        <end position="114"/>
    </location>
</feature>
<dbReference type="CDD" id="cd01285">
    <property type="entry name" value="nucleoside_deaminase"/>
    <property type="match status" value="1"/>
</dbReference>
<dbReference type="GO" id="GO:0052717">
    <property type="term" value="F:tRNA-specific adenosine-34 deaminase activity"/>
    <property type="evidence" value="ECO:0007669"/>
    <property type="project" value="TreeGrafter"/>
</dbReference>
<feature type="compositionally biased region" description="Acidic residues" evidence="3">
    <location>
        <begin position="90"/>
        <end position="100"/>
    </location>
</feature>
<dbReference type="InterPro" id="IPR016193">
    <property type="entry name" value="Cytidine_deaminase-like"/>
</dbReference>
<gene>
    <name evidence="6" type="ORF">BT96DRAFT_917164</name>
</gene>
<dbReference type="Gene3D" id="2.170.270.10">
    <property type="entry name" value="SET domain"/>
    <property type="match status" value="1"/>
</dbReference>
<name>A0A6A4I1Z5_9AGAR</name>
<keyword evidence="7" id="KW-1185">Reference proteome</keyword>
<dbReference type="Proteomes" id="UP000799118">
    <property type="component" value="Unassembled WGS sequence"/>
</dbReference>
<protein>
    <submittedName>
        <fullName evidence="6">Cytidine deaminase-like protein</fullName>
    </submittedName>
</protein>
<dbReference type="GO" id="GO:0005634">
    <property type="term" value="C:nucleus"/>
    <property type="evidence" value="ECO:0007669"/>
    <property type="project" value="TreeGrafter"/>
</dbReference>
<dbReference type="GO" id="GO:0008033">
    <property type="term" value="P:tRNA processing"/>
    <property type="evidence" value="ECO:0007669"/>
    <property type="project" value="UniProtKB-KW"/>
</dbReference>
<dbReference type="InterPro" id="IPR001214">
    <property type="entry name" value="SET_dom"/>
</dbReference>
<feature type="domain" description="CMP/dCMP-type deaminase" evidence="5">
    <location>
        <begin position="199"/>
        <end position="334"/>
    </location>
</feature>
<keyword evidence="1" id="KW-0819">tRNA processing</keyword>
<dbReference type="PROSITE" id="PS51747">
    <property type="entry name" value="CYT_DCMP_DEAMINASES_2"/>
    <property type="match status" value="1"/>
</dbReference>
<proteinExistence type="inferred from homology"/>
<dbReference type="SUPFAM" id="SSF53927">
    <property type="entry name" value="Cytidine deaminase-like"/>
    <property type="match status" value="1"/>
</dbReference>
<dbReference type="InterPro" id="IPR046341">
    <property type="entry name" value="SET_dom_sf"/>
</dbReference>
<organism evidence="6 7">
    <name type="scientific">Gymnopus androsaceus JB14</name>
    <dbReference type="NCBI Taxonomy" id="1447944"/>
    <lineage>
        <taxon>Eukaryota</taxon>
        <taxon>Fungi</taxon>
        <taxon>Dikarya</taxon>
        <taxon>Basidiomycota</taxon>
        <taxon>Agaricomycotina</taxon>
        <taxon>Agaricomycetes</taxon>
        <taxon>Agaricomycetidae</taxon>
        <taxon>Agaricales</taxon>
        <taxon>Marasmiineae</taxon>
        <taxon>Omphalotaceae</taxon>
        <taxon>Gymnopus</taxon>
    </lineage>
</organism>
<evidence type="ECO:0000313" key="6">
    <source>
        <dbReference type="EMBL" id="KAE9404000.1"/>
    </source>
</evidence>
<accession>A0A6A4I1Z5</accession>
<dbReference type="EMBL" id="ML769420">
    <property type="protein sequence ID" value="KAE9404000.1"/>
    <property type="molecule type" value="Genomic_DNA"/>
</dbReference>
<evidence type="ECO:0000259" key="4">
    <source>
        <dbReference type="PROSITE" id="PS50280"/>
    </source>
</evidence>
<dbReference type="SUPFAM" id="SSF82199">
    <property type="entry name" value="SET domain"/>
    <property type="match status" value="1"/>
</dbReference>
<evidence type="ECO:0000256" key="3">
    <source>
        <dbReference type="SAM" id="MobiDB-lite"/>
    </source>
</evidence>
<dbReference type="PANTHER" id="PTHR11079">
    <property type="entry name" value="CYTOSINE DEAMINASE FAMILY MEMBER"/>
    <property type="match status" value="1"/>
</dbReference>
<reference evidence="6" key="1">
    <citation type="journal article" date="2019" name="Environ. Microbiol.">
        <title>Fungal ecological strategies reflected in gene transcription - a case study of two litter decomposers.</title>
        <authorList>
            <person name="Barbi F."/>
            <person name="Kohler A."/>
            <person name="Barry K."/>
            <person name="Baskaran P."/>
            <person name="Daum C."/>
            <person name="Fauchery L."/>
            <person name="Ihrmark K."/>
            <person name="Kuo A."/>
            <person name="LaButti K."/>
            <person name="Lipzen A."/>
            <person name="Morin E."/>
            <person name="Grigoriev I.V."/>
            <person name="Henrissat B."/>
            <person name="Lindahl B."/>
            <person name="Martin F."/>
        </authorList>
    </citation>
    <scope>NUCLEOTIDE SEQUENCE</scope>
    <source>
        <strain evidence="6">JB14</strain>
    </source>
</reference>
<dbReference type="GO" id="GO:0005737">
    <property type="term" value="C:cytoplasm"/>
    <property type="evidence" value="ECO:0007669"/>
    <property type="project" value="TreeGrafter"/>
</dbReference>
<dbReference type="PANTHER" id="PTHR11079:SF156">
    <property type="entry name" value="INACTIVE TRNA-SPECIFIC ADENOSINE DEAMINASE-LIKE PROTEIN 3-RELATED"/>
    <property type="match status" value="1"/>
</dbReference>
<feature type="domain" description="SET" evidence="4">
    <location>
        <begin position="1"/>
        <end position="49"/>
    </location>
</feature>
<dbReference type="AlphaFoldDB" id="A0A6A4I1Z5"/>
<dbReference type="OrthoDB" id="3180714at2759"/>
<evidence type="ECO:0000256" key="2">
    <source>
        <dbReference type="ARBA" id="ARBA00038160"/>
    </source>
</evidence>
<dbReference type="Pfam" id="PF00383">
    <property type="entry name" value="dCMP_cyt_deam_1"/>
    <property type="match status" value="1"/>
</dbReference>
<evidence type="ECO:0000313" key="7">
    <source>
        <dbReference type="Proteomes" id="UP000799118"/>
    </source>
</evidence>